<keyword evidence="3" id="KW-1185">Reference proteome</keyword>
<feature type="region of interest" description="Disordered" evidence="1">
    <location>
        <begin position="1"/>
        <end position="24"/>
    </location>
</feature>
<accession>A0AAV2CF96</accession>
<gene>
    <name evidence="2" type="ORF">LTRI10_LOCUS2637</name>
</gene>
<evidence type="ECO:0000313" key="2">
    <source>
        <dbReference type="EMBL" id="CAL1354851.1"/>
    </source>
</evidence>
<dbReference type="Proteomes" id="UP001497516">
    <property type="component" value="Chromosome 1"/>
</dbReference>
<feature type="compositionally biased region" description="Polar residues" evidence="1">
    <location>
        <begin position="69"/>
        <end position="80"/>
    </location>
</feature>
<evidence type="ECO:0000256" key="1">
    <source>
        <dbReference type="SAM" id="MobiDB-lite"/>
    </source>
</evidence>
<sequence length="80" mass="8573">MASESLAPAGGSGGASSEPTVVTPNCIQRRRETSLRQVVAAEPLQNPQATTALQNPQATTFRHPDLSRYNKSNHWISASQ</sequence>
<evidence type="ECO:0000313" key="3">
    <source>
        <dbReference type="Proteomes" id="UP001497516"/>
    </source>
</evidence>
<protein>
    <submittedName>
        <fullName evidence="2">Uncharacterized protein</fullName>
    </submittedName>
</protein>
<reference evidence="2 3" key="1">
    <citation type="submission" date="2024-04" db="EMBL/GenBank/DDBJ databases">
        <authorList>
            <person name="Fracassetti M."/>
        </authorList>
    </citation>
    <scope>NUCLEOTIDE SEQUENCE [LARGE SCALE GENOMIC DNA]</scope>
</reference>
<organism evidence="2 3">
    <name type="scientific">Linum trigynum</name>
    <dbReference type="NCBI Taxonomy" id="586398"/>
    <lineage>
        <taxon>Eukaryota</taxon>
        <taxon>Viridiplantae</taxon>
        <taxon>Streptophyta</taxon>
        <taxon>Embryophyta</taxon>
        <taxon>Tracheophyta</taxon>
        <taxon>Spermatophyta</taxon>
        <taxon>Magnoliopsida</taxon>
        <taxon>eudicotyledons</taxon>
        <taxon>Gunneridae</taxon>
        <taxon>Pentapetalae</taxon>
        <taxon>rosids</taxon>
        <taxon>fabids</taxon>
        <taxon>Malpighiales</taxon>
        <taxon>Linaceae</taxon>
        <taxon>Linum</taxon>
    </lineage>
</organism>
<feature type="compositionally biased region" description="Polar residues" evidence="1">
    <location>
        <begin position="45"/>
        <end position="60"/>
    </location>
</feature>
<dbReference type="EMBL" id="OZ034813">
    <property type="protein sequence ID" value="CAL1354851.1"/>
    <property type="molecule type" value="Genomic_DNA"/>
</dbReference>
<feature type="compositionally biased region" description="Low complexity" evidence="1">
    <location>
        <begin position="1"/>
        <end position="19"/>
    </location>
</feature>
<proteinExistence type="predicted"/>
<dbReference type="AlphaFoldDB" id="A0AAV2CF96"/>
<feature type="region of interest" description="Disordered" evidence="1">
    <location>
        <begin position="43"/>
        <end position="80"/>
    </location>
</feature>
<name>A0AAV2CF96_9ROSI</name>